<feature type="compositionally biased region" description="Low complexity" evidence="1">
    <location>
        <begin position="233"/>
        <end position="249"/>
    </location>
</feature>
<evidence type="ECO:0000313" key="2">
    <source>
        <dbReference type="EMBL" id="BAE44663.1"/>
    </source>
</evidence>
<feature type="compositionally biased region" description="Polar residues" evidence="1">
    <location>
        <begin position="66"/>
        <end position="85"/>
    </location>
</feature>
<dbReference type="VEuPathDB" id="FungiDB:C7_01430C_A"/>
<feature type="compositionally biased region" description="Acidic residues" evidence="1">
    <location>
        <begin position="103"/>
        <end position="141"/>
    </location>
</feature>
<feature type="region of interest" description="Disordered" evidence="1">
    <location>
        <begin position="54"/>
        <end position="90"/>
    </location>
</feature>
<gene>
    <name evidence="2" type="primary">CaJ7.0158</name>
    <name evidence="2" type="ORF">CaO19.6586</name>
</gene>
<dbReference type="PANTHER" id="PTHR36826:SF1">
    <property type="entry name" value="PROTEIN ECM13"/>
    <property type="match status" value="1"/>
</dbReference>
<dbReference type="EMBL" id="AP006852">
    <property type="protein sequence ID" value="BAE44663.1"/>
    <property type="molecule type" value="Genomic_DNA"/>
</dbReference>
<evidence type="ECO:0000256" key="1">
    <source>
        <dbReference type="SAM" id="MobiDB-lite"/>
    </source>
</evidence>
<feature type="region of interest" description="Disordered" evidence="1">
    <location>
        <begin position="163"/>
        <end position="195"/>
    </location>
</feature>
<proteinExistence type="predicted"/>
<sequence>MSSSQPQMSFAQTYILASKVRSKLTREAQSPKSSLRNLVVQANMLDNIMDYISDETKRRTSEKLTSKTNTQKSSSGYLSPESSMVQFAPTPVRQAYKTSITEYEIDSDSSDDDEEEEEEDHEDDNEDDYFYEDGQNDYDDLDDYEDSVVMEQDELAAIKGVYYEEDQEEEEEDNLSETSSIYSNSSDSDLDSDSDEYYIYSDSDEIIEENNIAIEATIPRNFKSLSIVPPPSSTTSSTTSTTQSPLPSIVRSNSTPITITSLHTIDEQQEIEEEKQPELLLHENNQTIDWKLKNHNHPQSLYKNQNISLDQFF</sequence>
<feature type="region of interest" description="Disordered" evidence="1">
    <location>
        <begin position="102"/>
        <end position="141"/>
    </location>
</feature>
<name>G1UA46_CANAX</name>
<dbReference type="PANTHER" id="PTHR36826">
    <property type="entry name" value="PROTEIN ECM13"/>
    <property type="match status" value="1"/>
</dbReference>
<feature type="region of interest" description="Disordered" evidence="1">
    <location>
        <begin position="229"/>
        <end position="252"/>
    </location>
</feature>
<organism evidence="2">
    <name type="scientific">Candida albicans</name>
    <name type="common">Yeast</name>
    <dbReference type="NCBI Taxonomy" id="5476"/>
    <lineage>
        <taxon>Eukaryota</taxon>
        <taxon>Fungi</taxon>
        <taxon>Dikarya</taxon>
        <taxon>Ascomycota</taxon>
        <taxon>Saccharomycotina</taxon>
        <taxon>Pichiomycetes</taxon>
        <taxon>Debaryomycetaceae</taxon>
        <taxon>Candida/Lodderomyces clade</taxon>
        <taxon>Candida</taxon>
    </lineage>
</organism>
<reference evidence="2" key="1">
    <citation type="journal article" date="2005" name="Genetics">
        <title>Sequence finishing and gene mapping for Candida albicans chromosome 7 and syntenic analysis against the Saccharomyces cerevisiae genome.</title>
        <authorList>
            <person name="Chibana H."/>
            <person name="Oka N."/>
            <person name="Nakayama H."/>
            <person name="Aoyama T."/>
            <person name="Magee B.B."/>
            <person name="Magee P.T."/>
            <person name="Mikami Y."/>
        </authorList>
    </citation>
    <scope>NUCLEOTIDE SEQUENCE</scope>
</reference>
<feature type="compositionally biased region" description="Acidic residues" evidence="1">
    <location>
        <begin position="163"/>
        <end position="175"/>
    </location>
</feature>
<accession>G1UA46</accession>
<dbReference type="InterPro" id="IPR037738">
    <property type="entry name" value="Ecm13-like"/>
</dbReference>
<dbReference type="PhylomeDB" id="G1UA46"/>
<feature type="compositionally biased region" description="Basic and acidic residues" evidence="1">
    <location>
        <begin position="54"/>
        <end position="65"/>
    </location>
</feature>
<dbReference type="VEuPathDB" id="FungiDB:CAWG_05494"/>
<protein>
    <submittedName>
        <fullName evidence="2">Uncharacterized protein CaJ7.0158</fullName>
    </submittedName>
</protein>
<dbReference type="AlphaFoldDB" id="G1UA46"/>